<dbReference type="RefSeq" id="WP_006140599.1">
    <property type="nucleotide sequence ID" value="NZ_AEYX01000035.1"/>
</dbReference>
<evidence type="ECO:0000313" key="1">
    <source>
        <dbReference type="EMBL" id="EGG46758.1"/>
    </source>
</evidence>
<accession>F3NIC2</accession>
<protein>
    <submittedName>
        <fullName evidence="1">Uncharacterized protein</fullName>
    </submittedName>
</protein>
<dbReference type="AlphaFoldDB" id="F3NIC2"/>
<reference evidence="1 2" key="1">
    <citation type="journal article" date="2011" name="J. Bacteriol.">
        <title>Draft genome sequence of the marine bacterium Streptomyces griseoaurantiacus M045, which produces novel manumycin-type antibiotics with a pABA core component.</title>
        <authorList>
            <person name="Li F."/>
            <person name="Jiang P."/>
            <person name="Zheng H."/>
            <person name="Wang S."/>
            <person name="Zhao G."/>
            <person name="Qin S."/>
            <person name="Liu Z."/>
        </authorList>
    </citation>
    <scope>NUCLEOTIDE SEQUENCE [LARGE SCALE GENOMIC DNA]</scope>
    <source>
        <strain evidence="1 2">M045</strain>
    </source>
</reference>
<name>F3NIC2_9ACTN</name>
<organism evidence="1 2">
    <name type="scientific">Streptomyces griseoaurantiacus M045</name>
    <dbReference type="NCBI Taxonomy" id="996637"/>
    <lineage>
        <taxon>Bacteria</taxon>
        <taxon>Bacillati</taxon>
        <taxon>Actinomycetota</taxon>
        <taxon>Actinomycetes</taxon>
        <taxon>Kitasatosporales</taxon>
        <taxon>Streptomycetaceae</taxon>
        <taxon>Streptomyces</taxon>
        <taxon>Streptomyces aurantiacus group</taxon>
    </lineage>
</organism>
<dbReference type="Proteomes" id="UP000003022">
    <property type="component" value="Unassembled WGS sequence"/>
</dbReference>
<gene>
    <name evidence="1" type="ORF">SGM_2886</name>
</gene>
<dbReference type="EMBL" id="AEYX01000035">
    <property type="protein sequence ID" value="EGG46758.1"/>
    <property type="molecule type" value="Genomic_DNA"/>
</dbReference>
<sequence>MAAEHIKEYDDVRHRIARVLNPLLHLLFPPPGRHRAELRPASLPAERRLPVCHFADGPCPEARRRALERRRERWRAEYADALATAARR</sequence>
<comment type="caution">
    <text evidence="1">The sequence shown here is derived from an EMBL/GenBank/DDBJ whole genome shotgun (WGS) entry which is preliminary data.</text>
</comment>
<dbReference type="STRING" id="996637.SGM_2886"/>
<proteinExistence type="predicted"/>
<evidence type="ECO:0000313" key="2">
    <source>
        <dbReference type="Proteomes" id="UP000003022"/>
    </source>
</evidence>
<keyword evidence="2" id="KW-1185">Reference proteome</keyword>